<dbReference type="GO" id="GO:0004348">
    <property type="term" value="F:glucosylceramidase activity"/>
    <property type="evidence" value="ECO:0007669"/>
    <property type="project" value="InterPro"/>
</dbReference>
<dbReference type="PANTHER" id="PTHR11069:SF38">
    <property type="entry name" value="GLUCURONOXYLANASE XYNC"/>
    <property type="match status" value="1"/>
</dbReference>
<dbReference type="InterPro" id="IPR013780">
    <property type="entry name" value="Glyco_hydro_b"/>
</dbReference>
<dbReference type="Gene3D" id="3.20.20.80">
    <property type="entry name" value="Glycosidases"/>
    <property type="match status" value="1"/>
</dbReference>
<dbReference type="GO" id="GO:0016020">
    <property type="term" value="C:membrane"/>
    <property type="evidence" value="ECO:0007669"/>
    <property type="project" value="GOC"/>
</dbReference>
<protein>
    <submittedName>
        <fullName evidence="5">Xylanase</fullName>
    </submittedName>
</protein>
<evidence type="ECO:0000256" key="2">
    <source>
        <dbReference type="ARBA" id="ARBA00022729"/>
    </source>
</evidence>
<dbReference type="SUPFAM" id="SSF51445">
    <property type="entry name" value="(Trans)glycosidases"/>
    <property type="match status" value="1"/>
</dbReference>
<comment type="similarity">
    <text evidence="1">Belongs to the glycosyl hydrolase 30 family.</text>
</comment>
<dbReference type="AlphaFoldDB" id="A0A5K7SAL2"/>
<dbReference type="GO" id="GO:0006665">
    <property type="term" value="P:sphingolipid metabolic process"/>
    <property type="evidence" value="ECO:0007669"/>
    <property type="project" value="InterPro"/>
</dbReference>
<keyword evidence="3 5" id="KW-0378">Hydrolase</keyword>
<evidence type="ECO:0000256" key="4">
    <source>
        <dbReference type="SAM" id="SignalP"/>
    </source>
</evidence>
<keyword evidence="6" id="KW-1185">Reference proteome</keyword>
<gene>
    <name evidence="5" type="ORF">AQPE_2765</name>
</gene>
<evidence type="ECO:0000313" key="5">
    <source>
        <dbReference type="EMBL" id="BBE18602.1"/>
    </source>
</evidence>
<sequence length="466" mass="51739">MKNILFLTITTIVLFVYTASAQNLTVDGAKKYQTIHGLGVNINPQSWNVNPNAVKTVIDSLITGLGCTSFRLMYDDCDWEARNDNNDPNSYNWAYYDSVYSAPRFTCVWNTAQYLNSRGITDITLSPDGAAPGWMGGTKLKPGVEVEYAEMMASMVYYGQKRRTPAIHFSMLSPINETTCGGGEAPVMTTNQLGTIFSSIATHLIHDGITNVTLVGPDDCDGWPASVHAIITNKITMSKLKFLGGHQYGNSTSTSKGLVDSVKNSAYKDRGVIMTEANEVCNGFKCDGGSYNPDYGFNNYAGPAYKYILQHLNVGVNGIQLWEGYDSRYHHPNRYLTWSFWGIFAVNDTLKPDVYTIRPHYYVFKQLYNFVKPGFQRIDISTSRPNLTVSAFRNPKNGEIIITGKNDSDDPQTIDGILKNLASISTLKYYYTDASHNFSRGADVEVNDQSFSKLIPAFGVFTLVGK</sequence>
<dbReference type="InterPro" id="IPR017853">
    <property type="entry name" value="GH"/>
</dbReference>
<proteinExistence type="inferred from homology"/>
<dbReference type="PANTHER" id="PTHR11069">
    <property type="entry name" value="GLUCOSYLCERAMIDASE"/>
    <property type="match status" value="1"/>
</dbReference>
<keyword evidence="5" id="KW-0858">Xylan degradation</keyword>
<dbReference type="GO" id="GO:0045493">
    <property type="term" value="P:xylan catabolic process"/>
    <property type="evidence" value="ECO:0007669"/>
    <property type="project" value="UniProtKB-KW"/>
</dbReference>
<evidence type="ECO:0000313" key="6">
    <source>
        <dbReference type="Proteomes" id="UP001193389"/>
    </source>
</evidence>
<keyword evidence="5" id="KW-0624">Polysaccharide degradation</keyword>
<dbReference type="SUPFAM" id="SSF51011">
    <property type="entry name" value="Glycosyl hydrolase domain"/>
    <property type="match status" value="1"/>
</dbReference>
<keyword evidence="5" id="KW-0119">Carbohydrate metabolism</keyword>
<keyword evidence="2 4" id="KW-0732">Signal</keyword>
<dbReference type="Gene3D" id="2.60.40.1180">
    <property type="entry name" value="Golgi alpha-mannosidase II"/>
    <property type="match status" value="1"/>
</dbReference>
<evidence type="ECO:0000256" key="1">
    <source>
        <dbReference type="ARBA" id="ARBA00005382"/>
    </source>
</evidence>
<evidence type="ECO:0000256" key="3">
    <source>
        <dbReference type="ARBA" id="ARBA00022801"/>
    </source>
</evidence>
<feature type="signal peptide" evidence="4">
    <location>
        <begin position="1"/>
        <end position="21"/>
    </location>
</feature>
<name>A0A5K7SAL2_9BACT</name>
<reference evidence="5" key="1">
    <citation type="journal article" date="2020" name="Int. J. Syst. Evol. Microbiol.">
        <title>Aquipluma nitroreducens gen. nov. sp. nov., a novel facultatively anaerobic bacterium isolated from a freshwater lake.</title>
        <authorList>
            <person name="Watanabe M."/>
            <person name="Kojima H."/>
            <person name="Fukui M."/>
        </authorList>
    </citation>
    <scope>NUCLEOTIDE SEQUENCE</scope>
    <source>
        <strain evidence="5">MeG22</strain>
    </source>
</reference>
<dbReference type="Proteomes" id="UP001193389">
    <property type="component" value="Chromosome"/>
</dbReference>
<dbReference type="EMBL" id="AP018694">
    <property type="protein sequence ID" value="BBE18602.1"/>
    <property type="molecule type" value="Genomic_DNA"/>
</dbReference>
<organism evidence="5 6">
    <name type="scientific">Aquipluma nitroreducens</name>
    <dbReference type="NCBI Taxonomy" id="2010828"/>
    <lineage>
        <taxon>Bacteria</taxon>
        <taxon>Pseudomonadati</taxon>
        <taxon>Bacteroidota</taxon>
        <taxon>Bacteroidia</taxon>
        <taxon>Marinilabiliales</taxon>
        <taxon>Prolixibacteraceae</taxon>
        <taxon>Aquipluma</taxon>
    </lineage>
</organism>
<dbReference type="InterPro" id="IPR001139">
    <property type="entry name" value="Glyco_hydro_30"/>
</dbReference>
<dbReference type="KEGG" id="anf:AQPE_2765"/>
<keyword evidence="5" id="KW-0326">Glycosidase</keyword>
<accession>A0A5K7SAL2</accession>
<feature type="chain" id="PRO_5024284288" evidence="4">
    <location>
        <begin position="22"/>
        <end position="466"/>
    </location>
</feature>